<dbReference type="SUPFAM" id="SSF46689">
    <property type="entry name" value="Homeodomain-like"/>
    <property type="match status" value="2"/>
</dbReference>
<keyword evidence="1" id="KW-0805">Transcription regulation</keyword>
<dbReference type="Gene3D" id="2.60.120.10">
    <property type="entry name" value="Jelly Rolls"/>
    <property type="match status" value="1"/>
</dbReference>
<evidence type="ECO:0000256" key="1">
    <source>
        <dbReference type="ARBA" id="ARBA00023015"/>
    </source>
</evidence>
<dbReference type="PROSITE" id="PS01124">
    <property type="entry name" value="HTH_ARAC_FAMILY_2"/>
    <property type="match status" value="1"/>
</dbReference>
<keyword evidence="3" id="KW-0804">Transcription</keyword>
<dbReference type="Pfam" id="PF02311">
    <property type="entry name" value="AraC_binding"/>
    <property type="match status" value="1"/>
</dbReference>
<evidence type="ECO:0000313" key="6">
    <source>
        <dbReference type="Proteomes" id="UP000886886"/>
    </source>
</evidence>
<dbReference type="PROSITE" id="PS00041">
    <property type="entry name" value="HTH_ARAC_FAMILY_1"/>
    <property type="match status" value="1"/>
</dbReference>
<dbReference type="InterPro" id="IPR018062">
    <property type="entry name" value="HTH_AraC-typ_CS"/>
</dbReference>
<name>A0A9D1D272_9FIRM</name>
<sequence>MCNDRYEFTELDLNPRFLYSCILERGEEERLYQAHDFVELAVILGGSGNFLLNGETIPVREGDLILINPGTYHKSLLVSTPKQKAIEGYLAFTDVQYRDCPKNSLPLFSGNERIFHMPESMKKEILRLLKSMDQEVRTPHLGQYSMLKAYLIQLLCLIARENMQKEEAKEPLGRFTFRSPNKKYAVRQIEQYLQEHYQEKISLEQIASNMYLSSFYISKIFKSETGDSPINYLIGIRMEKAKEILSEHPDASLQEVAAQVGYDDVYHFSKLFKKYYGISPGYYKTQKGTL</sequence>
<dbReference type="InterPro" id="IPR014710">
    <property type="entry name" value="RmlC-like_jellyroll"/>
</dbReference>
<evidence type="ECO:0000256" key="2">
    <source>
        <dbReference type="ARBA" id="ARBA00023125"/>
    </source>
</evidence>
<dbReference type="InterPro" id="IPR020449">
    <property type="entry name" value="Tscrpt_reg_AraC-type_HTH"/>
</dbReference>
<dbReference type="Pfam" id="PF12833">
    <property type="entry name" value="HTH_18"/>
    <property type="match status" value="1"/>
</dbReference>
<keyword evidence="2" id="KW-0238">DNA-binding</keyword>
<gene>
    <name evidence="5" type="ORF">IAB26_12575</name>
</gene>
<feature type="domain" description="HTH araC/xylS-type" evidence="4">
    <location>
        <begin position="187"/>
        <end position="286"/>
    </location>
</feature>
<accession>A0A9D1D272</accession>
<reference evidence="5" key="2">
    <citation type="journal article" date="2021" name="PeerJ">
        <title>Extensive microbial diversity within the chicken gut microbiome revealed by metagenomics and culture.</title>
        <authorList>
            <person name="Gilroy R."/>
            <person name="Ravi A."/>
            <person name="Getino M."/>
            <person name="Pursley I."/>
            <person name="Horton D.L."/>
            <person name="Alikhan N.F."/>
            <person name="Baker D."/>
            <person name="Gharbi K."/>
            <person name="Hall N."/>
            <person name="Watson M."/>
            <person name="Adriaenssens E.M."/>
            <person name="Foster-Nyarko E."/>
            <person name="Jarju S."/>
            <person name="Secka A."/>
            <person name="Antonio M."/>
            <person name="Oren A."/>
            <person name="Chaudhuri R.R."/>
            <person name="La Ragione R."/>
            <person name="Hildebrand F."/>
            <person name="Pallen M.J."/>
        </authorList>
    </citation>
    <scope>NUCLEOTIDE SEQUENCE</scope>
    <source>
        <strain evidence="5">ChiSjej3B21-11622</strain>
    </source>
</reference>
<organism evidence="5 6">
    <name type="scientific">Candidatus Limivivens merdigallinarum</name>
    <dbReference type="NCBI Taxonomy" id="2840859"/>
    <lineage>
        <taxon>Bacteria</taxon>
        <taxon>Bacillati</taxon>
        <taxon>Bacillota</taxon>
        <taxon>Clostridia</taxon>
        <taxon>Lachnospirales</taxon>
        <taxon>Lachnospiraceae</taxon>
        <taxon>Lachnospiraceae incertae sedis</taxon>
        <taxon>Candidatus Limivivens</taxon>
    </lineage>
</organism>
<protein>
    <submittedName>
        <fullName evidence="5">AraC family transcriptional regulator</fullName>
    </submittedName>
</protein>
<dbReference type="PANTHER" id="PTHR43280">
    <property type="entry name" value="ARAC-FAMILY TRANSCRIPTIONAL REGULATOR"/>
    <property type="match status" value="1"/>
</dbReference>
<dbReference type="InterPro" id="IPR009057">
    <property type="entry name" value="Homeodomain-like_sf"/>
</dbReference>
<evidence type="ECO:0000256" key="3">
    <source>
        <dbReference type="ARBA" id="ARBA00023163"/>
    </source>
</evidence>
<dbReference type="SMART" id="SM00342">
    <property type="entry name" value="HTH_ARAC"/>
    <property type="match status" value="1"/>
</dbReference>
<dbReference type="SUPFAM" id="SSF51215">
    <property type="entry name" value="Regulatory protein AraC"/>
    <property type="match status" value="1"/>
</dbReference>
<dbReference type="InterPro" id="IPR003313">
    <property type="entry name" value="AraC-bd"/>
</dbReference>
<dbReference type="Proteomes" id="UP000886886">
    <property type="component" value="Unassembled WGS sequence"/>
</dbReference>
<dbReference type="PANTHER" id="PTHR43280:SF28">
    <property type="entry name" value="HTH-TYPE TRANSCRIPTIONAL ACTIVATOR RHAS"/>
    <property type="match status" value="1"/>
</dbReference>
<proteinExistence type="predicted"/>
<dbReference type="PRINTS" id="PR00032">
    <property type="entry name" value="HTHARAC"/>
</dbReference>
<evidence type="ECO:0000259" key="4">
    <source>
        <dbReference type="PROSITE" id="PS01124"/>
    </source>
</evidence>
<reference evidence="5" key="1">
    <citation type="submission" date="2020-10" db="EMBL/GenBank/DDBJ databases">
        <authorList>
            <person name="Gilroy R."/>
        </authorList>
    </citation>
    <scope>NUCLEOTIDE SEQUENCE</scope>
    <source>
        <strain evidence="5">ChiSjej3B21-11622</strain>
    </source>
</reference>
<comment type="caution">
    <text evidence="5">The sequence shown here is derived from an EMBL/GenBank/DDBJ whole genome shotgun (WGS) entry which is preliminary data.</text>
</comment>
<dbReference type="InterPro" id="IPR037923">
    <property type="entry name" value="HTH-like"/>
</dbReference>
<dbReference type="Gene3D" id="1.10.10.60">
    <property type="entry name" value="Homeodomain-like"/>
    <property type="match status" value="2"/>
</dbReference>
<dbReference type="EMBL" id="DVFT01000187">
    <property type="protein sequence ID" value="HIQ97383.1"/>
    <property type="molecule type" value="Genomic_DNA"/>
</dbReference>
<dbReference type="GO" id="GO:0043565">
    <property type="term" value="F:sequence-specific DNA binding"/>
    <property type="evidence" value="ECO:0007669"/>
    <property type="project" value="InterPro"/>
</dbReference>
<dbReference type="AlphaFoldDB" id="A0A9D1D272"/>
<dbReference type="GO" id="GO:0003700">
    <property type="term" value="F:DNA-binding transcription factor activity"/>
    <property type="evidence" value="ECO:0007669"/>
    <property type="project" value="InterPro"/>
</dbReference>
<dbReference type="InterPro" id="IPR018060">
    <property type="entry name" value="HTH_AraC"/>
</dbReference>
<evidence type="ECO:0000313" key="5">
    <source>
        <dbReference type="EMBL" id="HIQ97383.1"/>
    </source>
</evidence>